<keyword evidence="1" id="KW-1133">Transmembrane helix</keyword>
<proteinExistence type="predicted"/>
<accession>A0A420WP84</accession>
<evidence type="ECO:0000256" key="1">
    <source>
        <dbReference type="SAM" id="Phobius"/>
    </source>
</evidence>
<dbReference type="AlphaFoldDB" id="A0A420WP84"/>
<gene>
    <name evidence="2" type="ORF">BCL74_0602</name>
</gene>
<keyword evidence="1" id="KW-0812">Transmembrane</keyword>
<comment type="caution">
    <text evidence="2">The sequence shown here is derived from an EMBL/GenBank/DDBJ whole genome shotgun (WGS) entry which is preliminary data.</text>
</comment>
<protein>
    <submittedName>
        <fullName evidence="2">Uncharacterized protein</fullName>
    </submittedName>
</protein>
<keyword evidence="1" id="KW-0472">Membrane</keyword>
<reference evidence="2 3" key="1">
    <citation type="submission" date="2018-10" db="EMBL/GenBank/DDBJ databases">
        <title>Comparative analysis of microorganisms from saline springs in Andes Mountain Range, Colombia.</title>
        <authorList>
            <person name="Rubin E."/>
        </authorList>
    </citation>
    <scope>NUCLEOTIDE SEQUENCE [LARGE SCALE GENOMIC DNA]</scope>
    <source>
        <strain evidence="2 3">USBA 36</strain>
    </source>
</reference>
<sequence>MRALKIAVVVMGVMIVVGLAVIAATIVGRLGGKTEELEPAVTMSLAPGAPLTTFDPATVPLPAGSRLQQIVPAGDRLVLHLAGEGGRDVLMVLDMAGGRVLGSFLLEPAQ</sequence>
<organism evidence="2 3">
    <name type="scientific">Oceanibaculum indicum</name>
    <dbReference type="NCBI Taxonomy" id="526216"/>
    <lineage>
        <taxon>Bacteria</taxon>
        <taxon>Pseudomonadati</taxon>
        <taxon>Pseudomonadota</taxon>
        <taxon>Alphaproteobacteria</taxon>
        <taxon>Rhodospirillales</taxon>
        <taxon>Oceanibaculaceae</taxon>
        <taxon>Oceanibaculum</taxon>
    </lineage>
</organism>
<dbReference type="EMBL" id="RBIG01000001">
    <property type="protein sequence ID" value="RKQ72833.1"/>
    <property type="molecule type" value="Genomic_DNA"/>
</dbReference>
<feature type="transmembrane region" description="Helical" evidence="1">
    <location>
        <begin position="6"/>
        <end position="27"/>
    </location>
</feature>
<evidence type="ECO:0000313" key="3">
    <source>
        <dbReference type="Proteomes" id="UP000277424"/>
    </source>
</evidence>
<evidence type="ECO:0000313" key="2">
    <source>
        <dbReference type="EMBL" id="RKQ72833.1"/>
    </source>
</evidence>
<dbReference type="Proteomes" id="UP000277424">
    <property type="component" value="Unassembled WGS sequence"/>
</dbReference>
<name>A0A420WP84_9PROT</name>